<dbReference type="PANTHER" id="PTHR43540">
    <property type="entry name" value="PEROXYUREIDOACRYLATE/UREIDOACRYLATE AMIDOHYDROLASE-RELATED"/>
    <property type="match status" value="1"/>
</dbReference>
<keyword evidence="4" id="KW-1185">Reference proteome</keyword>
<dbReference type="EMBL" id="MLCO01000081">
    <property type="protein sequence ID" value="ONG54719.1"/>
    <property type="molecule type" value="Genomic_DNA"/>
</dbReference>
<dbReference type="GO" id="GO:0016787">
    <property type="term" value="F:hydrolase activity"/>
    <property type="evidence" value="ECO:0007669"/>
    <property type="project" value="UniProtKB-KW"/>
</dbReference>
<dbReference type="InterPro" id="IPR050272">
    <property type="entry name" value="Isochorismatase-like_hydrls"/>
</dbReference>
<gene>
    <name evidence="3" type="ORF">BKE38_10115</name>
</gene>
<proteinExistence type="predicted"/>
<evidence type="ECO:0000313" key="3">
    <source>
        <dbReference type="EMBL" id="ONG54719.1"/>
    </source>
</evidence>
<dbReference type="Pfam" id="PF00857">
    <property type="entry name" value="Isochorismatase"/>
    <property type="match status" value="1"/>
</dbReference>
<organism evidence="3 4">
    <name type="scientific">Teichococcus deserti</name>
    <dbReference type="NCBI Taxonomy" id="1817963"/>
    <lineage>
        <taxon>Bacteria</taxon>
        <taxon>Pseudomonadati</taxon>
        <taxon>Pseudomonadota</taxon>
        <taxon>Alphaproteobacteria</taxon>
        <taxon>Acetobacterales</taxon>
        <taxon>Roseomonadaceae</taxon>
        <taxon>Roseomonas</taxon>
    </lineage>
</organism>
<sequence>MPAPPTLFELGGGPPPAARLSEAVLVVIDAQGEYREGRLPLAGIDAAAAVVAGLLARARAAGTPVIHVAHAGAPGGAFDRAGPGGAFLPEAAPLASEVIVEKKLPNGFAGTDLQERIVATGRKTILLAGFMTHLCISTTARAALDLGLPVTIAGDATATRALPDPLGGAPLPAAALQRASLAALADRFAVIRPAAAIEA</sequence>
<protein>
    <submittedName>
        <fullName evidence="3">Cysteine hydrolase</fullName>
    </submittedName>
</protein>
<dbReference type="SUPFAM" id="SSF52499">
    <property type="entry name" value="Isochorismatase-like hydrolases"/>
    <property type="match status" value="1"/>
</dbReference>
<dbReference type="Proteomes" id="UP000188879">
    <property type="component" value="Unassembled WGS sequence"/>
</dbReference>
<evidence type="ECO:0000259" key="2">
    <source>
        <dbReference type="Pfam" id="PF00857"/>
    </source>
</evidence>
<dbReference type="InterPro" id="IPR000868">
    <property type="entry name" value="Isochorismatase-like_dom"/>
</dbReference>
<accession>A0A1V2H363</accession>
<dbReference type="Gene3D" id="3.40.50.850">
    <property type="entry name" value="Isochorismatase-like"/>
    <property type="match status" value="1"/>
</dbReference>
<comment type="caution">
    <text evidence="3">The sequence shown here is derived from an EMBL/GenBank/DDBJ whole genome shotgun (WGS) entry which is preliminary data.</text>
</comment>
<dbReference type="InterPro" id="IPR036380">
    <property type="entry name" value="Isochorismatase-like_sf"/>
</dbReference>
<dbReference type="PANTHER" id="PTHR43540:SF15">
    <property type="entry name" value="BLR5631 PROTEIN"/>
    <property type="match status" value="1"/>
</dbReference>
<feature type="domain" description="Isochorismatase-like" evidence="2">
    <location>
        <begin position="24"/>
        <end position="192"/>
    </location>
</feature>
<name>A0A1V2H363_9PROT</name>
<reference evidence="3 4" key="1">
    <citation type="submission" date="2016-10" db="EMBL/GenBank/DDBJ databases">
        <title>Draft Genome sequence of Roseomonas sp. strain M3.</title>
        <authorList>
            <person name="Subhash Y."/>
            <person name="Lee S."/>
        </authorList>
    </citation>
    <scope>NUCLEOTIDE SEQUENCE [LARGE SCALE GENOMIC DNA]</scope>
    <source>
        <strain evidence="3 4">M3</strain>
    </source>
</reference>
<keyword evidence="1 3" id="KW-0378">Hydrolase</keyword>
<evidence type="ECO:0000313" key="4">
    <source>
        <dbReference type="Proteomes" id="UP000188879"/>
    </source>
</evidence>
<dbReference type="AlphaFoldDB" id="A0A1V2H363"/>
<evidence type="ECO:0000256" key="1">
    <source>
        <dbReference type="ARBA" id="ARBA00022801"/>
    </source>
</evidence>